<accession>A0A806FYF0</accession>
<reference evidence="5 6" key="1">
    <citation type="journal article" date="2011" name="J. Bacteriol.">
        <title>Genome Sequence of the Probiotic Strain Bifidobacterium animalis subsp. lactis CNCM I-2494.</title>
        <authorList>
            <person name="Chervaux C."/>
            <person name="Grimaldi C."/>
            <person name="Bolotin A."/>
            <person name="Quinquis B."/>
            <person name="Legrain-Raspaud S."/>
            <person name="van Hylckama Vlieg J.E."/>
            <person name="Denariaz G."/>
            <person name="Smokvina T."/>
        </authorList>
    </citation>
    <scope>NUCLEOTIDE SEQUENCE [LARGE SCALE GENOMIC DNA]</scope>
    <source>
        <strain evidence="5 6">CNCM I-2494</strain>
    </source>
</reference>
<dbReference type="GO" id="GO:0042597">
    <property type="term" value="C:periplasmic space"/>
    <property type="evidence" value="ECO:0007669"/>
    <property type="project" value="UniProtKB-SubCell"/>
</dbReference>
<evidence type="ECO:0000259" key="4">
    <source>
        <dbReference type="Pfam" id="PF09084"/>
    </source>
</evidence>
<dbReference type="KEGG" id="bnm:BALAC2494_00231"/>
<gene>
    <name evidence="5" type="ORF">BALAC2494_00231</name>
</gene>
<organism evidence="5 6">
    <name type="scientific">Bifidobacterium animalis subsp. lactis CNCM I-2494</name>
    <dbReference type="NCBI Taxonomy" id="1042403"/>
    <lineage>
        <taxon>Bacteria</taxon>
        <taxon>Bacillati</taxon>
        <taxon>Actinomycetota</taxon>
        <taxon>Actinomycetes</taxon>
        <taxon>Bifidobacteriales</taxon>
        <taxon>Bifidobacteriaceae</taxon>
        <taxon>Bifidobacterium</taxon>
    </lineage>
</organism>
<dbReference type="InterPro" id="IPR015168">
    <property type="entry name" value="SsuA/THI5"/>
</dbReference>
<evidence type="ECO:0000256" key="1">
    <source>
        <dbReference type="ARBA" id="ARBA00004418"/>
    </source>
</evidence>
<evidence type="ECO:0000313" key="6">
    <source>
        <dbReference type="Proteomes" id="UP000008394"/>
    </source>
</evidence>
<protein>
    <submittedName>
        <fullName evidence="5">Alkanesulfonates-binding protein</fullName>
    </submittedName>
</protein>
<comment type="subcellular location">
    <subcellularLocation>
        <location evidence="1">Periplasm</location>
    </subcellularLocation>
</comment>
<dbReference type="SUPFAM" id="SSF53850">
    <property type="entry name" value="Periplasmic binding protein-like II"/>
    <property type="match status" value="1"/>
</dbReference>
<evidence type="ECO:0000313" key="5">
    <source>
        <dbReference type="EMBL" id="AEK30470.1"/>
    </source>
</evidence>
<dbReference type="PANTHER" id="PTHR30024:SF47">
    <property type="entry name" value="TAURINE-BINDING PERIPLASMIC PROTEIN"/>
    <property type="match status" value="1"/>
</dbReference>
<dbReference type="AlphaFoldDB" id="A0A806FYF0"/>
<dbReference type="EMBL" id="CP002915">
    <property type="protein sequence ID" value="AEK30470.1"/>
    <property type="molecule type" value="Genomic_DNA"/>
</dbReference>
<evidence type="ECO:0000256" key="3">
    <source>
        <dbReference type="ARBA" id="ARBA00022729"/>
    </source>
</evidence>
<name>A0A806FYF0_BIFAN</name>
<feature type="domain" description="SsuA/THI5-like" evidence="4">
    <location>
        <begin position="126"/>
        <end position="314"/>
    </location>
</feature>
<comment type="similarity">
    <text evidence="2">Belongs to the bacterial solute-binding protein SsuA/TauA family.</text>
</comment>
<dbReference type="CDD" id="cd01008">
    <property type="entry name" value="PBP2_NrtA_SsuA_CpmA_like"/>
    <property type="match status" value="1"/>
</dbReference>
<proteinExistence type="inferred from homology"/>
<dbReference type="Pfam" id="PF09084">
    <property type="entry name" value="NMT1"/>
    <property type="match status" value="1"/>
</dbReference>
<dbReference type="Proteomes" id="UP000008394">
    <property type="component" value="Chromosome"/>
</dbReference>
<sequence>MHCALCIPGAVQRMAGGCIGTARRSMRTLILHIAAIRFTLTMTNPMRHMGTPICTQTRRIMSRSTMLRFTSAACAALLSLSCSACGEPNAADSSTTMRVAYLSTANYLTTVRGEDFLDETMQHTNVKFTGPYNPTDAYSAVLSGNADATSTGTGSYINFVAQGQPWVAFAIEYYTGDSQGIVASPKSGVNSLEDLYGRNVAIIKRGGTGDYVLHKAFEHDGLDVGRVNIVEMSPSNFQAAFTSGQIDALSSFDQNLAAAMATPGAKLLVNATEYGNKNVSIHMVSKDFATKHPEAVKAMYRALVRESDVAQATPSIITDAYREFGASDDVTEQIARFNVPVIKPIDAEGLKMLESQAQEYVDFGFIDAMPDLQAASMDCSA</sequence>
<dbReference type="PANTHER" id="PTHR30024">
    <property type="entry name" value="ALIPHATIC SULFONATES-BINDING PROTEIN-RELATED"/>
    <property type="match status" value="1"/>
</dbReference>
<evidence type="ECO:0000256" key="2">
    <source>
        <dbReference type="ARBA" id="ARBA00010742"/>
    </source>
</evidence>
<dbReference type="Gene3D" id="3.40.190.10">
    <property type="entry name" value="Periplasmic binding protein-like II"/>
    <property type="match status" value="2"/>
</dbReference>
<keyword evidence="3" id="KW-0732">Signal</keyword>